<keyword evidence="4" id="KW-0274">FAD</keyword>
<dbReference type="SUPFAM" id="SSF51905">
    <property type="entry name" value="FAD/NAD(P)-binding domain"/>
    <property type="match status" value="1"/>
</dbReference>
<dbReference type="EMBL" id="UINC01003780">
    <property type="protein sequence ID" value="SVA09191.1"/>
    <property type="molecule type" value="Genomic_DNA"/>
</dbReference>
<evidence type="ECO:0000256" key="4">
    <source>
        <dbReference type="ARBA" id="ARBA00022827"/>
    </source>
</evidence>
<dbReference type="Pfam" id="PF00732">
    <property type="entry name" value="GMC_oxred_N"/>
    <property type="match status" value="1"/>
</dbReference>
<dbReference type="PROSITE" id="PS00624">
    <property type="entry name" value="GMC_OXRED_2"/>
    <property type="match status" value="1"/>
</dbReference>
<comment type="cofactor">
    <cofactor evidence="1">
        <name>FAD</name>
        <dbReference type="ChEBI" id="CHEBI:57692"/>
    </cofactor>
</comment>
<feature type="domain" description="Glucose-methanol-choline oxidoreductase N-terminal" evidence="5">
    <location>
        <begin position="93"/>
        <end position="116"/>
    </location>
</feature>
<organism evidence="7">
    <name type="scientific">marine metagenome</name>
    <dbReference type="NCBI Taxonomy" id="408172"/>
    <lineage>
        <taxon>unclassified sequences</taxon>
        <taxon>metagenomes</taxon>
        <taxon>ecological metagenomes</taxon>
    </lineage>
</organism>
<evidence type="ECO:0000259" key="5">
    <source>
        <dbReference type="PROSITE" id="PS00623"/>
    </source>
</evidence>
<dbReference type="PROSITE" id="PS00623">
    <property type="entry name" value="GMC_OXRED_1"/>
    <property type="match status" value="1"/>
</dbReference>
<name>A0A381T0V4_9ZZZZ</name>
<dbReference type="GO" id="GO:0050660">
    <property type="term" value="F:flavin adenine dinucleotide binding"/>
    <property type="evidence" value="ECO:0007669"/>
    <property type="project" value="InterPro"/>
</dbReference>
<dbReference type="InterPro" id="IPR036188">
    <property type="entry name" value="FAD/NAD-bd_sf"/>
</dbReference>
<evidence type="ECO:0000313" key="7">
    <source>
        <dbReference type="EMBL" id="SVA09191.1"/>
    </source>
</evidence>
<dbReference type="PANTHER" id="PTHR11552:SF147">
    <property type="entry name" value="CHOLINE DEHYDROGENASE, MITOCHONDRIAL"/>
    <property type="match status" value="1"/>
</dbReference>
<dbReference type="AlphaFoldDB" id="A0A381T0V4"/>
<dbReference type="PANTHER" id="PTHR11552">
    <property type="entry name" value="GLUCOSE-METHANOL-CHOLINE GMC OXIDOREDUCTASE"/>
    <property type="match status" value="1"/>
</dbReference>
<proteinExistence type="inferred from homology"/>
<accession>A0A381T0V4</accession>
<dbReference type="SUPFAM" id="SSF54373">
    <property type="entry name" value="FAD-linked reductases, C-terminal domain"/>
    <property type="match status" value="1"/>
</dbReference>
<dbReference type="Gene3D" id="3.50.50.60">
    <property type="entry name" value="FAD/NAD(P)-binding domain"/>
    <property type="match status" value="1"/>
</dbReference>
<keyword evidence="3" id="KW-0285">Flavoprotein</keyword>
<evidence type="ECO:0000256" key="3">
    <source>
        <dbReference type="ARBA" id="ARBA00022630"/>
    </source>
</evidence>
<protein>
    <recommendedName>
        <fullName evidence="5 6">Glucose-methanol-choline oxidoreductase N-terminal domain-containing protein</fullName>
    </recommendedName>
</protein>
<dbReference type="PIRSF" id="PIRSF000137">
    <property type="entry name" value="Alcohol_oxidase"/>
    <property type="match status" value="1"/>
</dbReference>
<dbReference type="Pfam" id="PF05199">
    <property type="entry name" value="GMC_oxred_C"/>
    <property type="match status" value="1"/>
</dbReference>
<reference evidence="7" key="1">
    <citation type="submission" date="2018-05" db="EMBL/GenBank/DDBJ databases">
        <authorList>
            <person name="Lanie J.A."/>
            <person name="Ng W.-L."/>
            <person name="Kazmierczak K.M."/>
            <person name="Andrzejewski T.M."/>
            <person name="Davidsen T.M."/>
            <person name="Wayne K.J."/>
            <person name="Tettelin H."/>
            <person name="Glass J.I."/>
            <person name="Rusch D."/>
            <person name="Podicherti R."/>
            <person name="Tsui H.-C.T."/>
            <person name="Winkler M.E."/>
        </authorList>
    </citation>
    <scope>NUCLEOTIDE SEQUENCE</scope>
</reference>
<sequence length="550" mass="61169">MIVDYNNNISENIKMNFDYIIIGGGSSGCVTANKLVNNNANVLLIEEGGSDWNPLLRIPAGFIPMLDGSPYHRFHKSIPQKQLNNRQHDIAQAKVLGGGSSINGMVYMRGRASDYEKWKSSTNGGSWGWEDILENYIHLEGNQRLNNKYHGIDGPLKVSDANYVVKGTDLYIKTMQELGLPHNSDFNDGNQYGVGLMQLTTHNGKRCSAVEAFINPIKHNKNLTIKLKSIVTKIILKKNKAVGVEVYHNRKIYKYFANNEIISTAGTYISPKLLMLSGIGDEAELSKHNIKTICKLPGVGKNLQDHHEVPFVAKTKKGYGYFKQDKGIRMLINGLQYLLFKSGPVSSNAAETCAFLNPRNLKDQNDPPIKLYCVQVMYTDRDTKDIKPTHGLTLTSCIMNPEARGDVKLRSSNPLDLPLINPNFFSKSNDLSLILDSVKFARTVIETKPLKDIVLSEILPGKNITNDIDLKNYCKRTVKTNWHPVGTCKMGNDKDPEAVLNSNLQVRGIDNLRIFDVSMMPNLVSGNTNAPAMAIADRATDLMLSSKSPN</sequence>
<dbReference type="InterPro" id="IPR000172">
    <property type="entry name" value="GMC_OxRdtase_N"/>
</dbReference>
<dbReference type="InterPro" id="IPR012132">
    <property type="entry name" value="GMC_OxRdtase"/>
</dbReference>
<dbReference type="GO" id="GO:0016614">
    <property type="term" value="F:oxidoreductase activity, acting on CH-OH group of donors"/>
    <property type="evidence" value="ECO:0007669"/>
    <property type="project" value="InterPro"/>
</dbReference>
<evidence type="ECO:0000256" key="2">
    <source>
        <dbReference type="ARBA" id="ARBA00010790"/>
    </source>
</evidence>
<dbReference type="InterPro" id="IPR007867">
    <property type="entry name" value="GMC_OxRtase_C"/>
</dbReference>
<feature type="domain" description="Glucose-methanol-choline oxidoreductase N-terminal" evidence="6">
    <location>
        <begin position="266"/>
        <end position="280"/>
    </location>
</feature>
<gene>
    <name evidence="7" type="ORF">METZ01_LOCUS62045</name>
</gene>
<evidence type="ECO:0000259" key="6">
    <source>
        <dbReference type="PROSITE" id="PS00624"/>
    </source>
</evidence>
<comment type="similarity">
    <text evidence="2">Belongs to the GMC oxidoreductase family.</text>
</comment>
<dbReference type="Gene3D" id="3.30.560.10">
    <property type="entry name" value="Glucose Oxidase, domain 3"/>
    <property type="match status" value="1"/>
</dbReference>
<evidence type="ECO:0000256" key="1">
    <source>
        <dbReference type="ARBA" id="ARBA00001974"/>
    </source>
</evidence>